<dbReference type="EMBL" id="JAVXUO010001352">
    <property type="protein sequence ID" value="KAK2983198.1"/>
    <property type="molecule type" value="Genomic_DNA"/>
</dbReference>
<comment type="function">
    <text evidence="18">Involved in resistance response to the pathogenic oomycetes Phytophthora infestans and Phytophthora capsici.</text>
</comment>
<dbReference type="InterPro" id="IPR000719">
    <property type="entry name" value="Prot_kinase_dom"/>
</dbReference>
<evidence type="ECO:0000256" key="6">
    <source>
        <dbReference type="ARBA" id="ARBA00022679"/>
    </source>
</evidence>
<feature type="transmembrane region" description="Helical" evidence="22">
    <location>
        <begin position="301"/>
        <end position="326"/>
    </location>
</feature>
<dbReference type="FunFam" id="3.30.200.20:FF:000168">
    <property type="entry name" value="L-type lectin-domain containing receptor kinase IX.1"/>
    <property type="match status" value="1"/>
</dbReference>
<dbReference type="InterPro" id="IPR008271">
    <property type="entry name" value="Ser/Thr_kinase_AS"/>
</dbReference>
<evidence type="ECO:0000259" key="23">
    <source>
        <dbReference type="PROSITE" id="PS50011"/>
    </source>
</evidence>
<comment type="function">
    <text evidence="19">Promotes hydrogen peroxide H(2)O(2) production and cell death.</text>
</comment>
<keyword evidence="10 21" id="KW-0547">Nucleotide-binding</keyword>
<evidence type="ECO:0000256" key="2">
    <source>
        <dbReference type="ARBA" id="ARBA00008536"/>
    </source>
</evidence>
<keyword evidence="25" id="KW-1185">Reference proteome</keyword>
<evidence type="ECO:0000256" key="15">
    <source>
        <dbReference type="ARBA" id="ARBA00023136"/>
    </source>
</evidence>
<evidence type="ECO:0000256" key="19">
    <source>
        <dbReference type="ARBA" id="ARBA00058818"/>
    </source>
</evidence>
<dbReference type="GO" id="GO:0005524">
    <property type="term" value="F:ATP binding"/>
    <property type="evidence" value="ECO:0007669"/>
    <property type="project" value="UniProtKB-UniRule"/>
</dbReference>
<feature type="domain" description="Protein kinase" evidence="23">
    <location>
        <begin position="369"/>
        <end position="647"/>
    </location>
</feature>
<feature type="transmembrane region" description="Helical" evidence="22">
    <location>
        <begin position="18"/>
        <end position="37"/>
    </location>
</feature>
<keyword evidence="17" id="KW-0325">Glycoprotein</keyword>
<keyword evidence="15 22" id="KW-0472">Membrane</keyword>
<keyword evidence="8" id="KW-0732">Signal</keyword>
<evidence type="ECO:0000256" key="11">
    <source>
        <dbReference type="ARBA" id="ARBA00022777"/>
    </source>
</evidence>
<reference evidence="24" key="1">
    <citation type="submission" date="2022-12" db="EMBL/GenBank/DDBJ databases">
        <title>Draft genome assemblies for two species of Escallonia (Escalloniales).</title>
        <authorList>
            <person name="Chanderbali A."/>
            <person name="Dervinis C."/>
            <person name="Anghel I."/>
            <person name="Soltis D."/>
            <person name="Soltis P."/>
            <person name="Zapata F."/>
        </authorList>
    </citation>
    <scope>NUCLEOTIDE SEQUENCE</scope>
    <source>
        <strain evidence="24">UCBG92.1500</strain>
        <tissue evidence="24">Leaf</tissue>
    </source>
</reference>
<evidence type="ECO:0000256" key="3">
    <source>
        <dbReference type="ARBA" id="ARBA00010217"/>
    </source>
</evidence>
<evidence type="ECO:0000256" key="14">
    <source>
        <dbReference type="ARBA" id="ARBA00022989"/>
    </source>
</evidence>
<accession>A0AA88RBK6</accession>
<sequence length="713" mass="78645">MVGCSAEIHLQSTHHPPFFILILFFLIIPCFAAPLSFNFTGFAPNDGKRISYERAYPADGTIQLVTNQNDLNTAARVGRATFTNPMHLWDKASRNLTDFTTYFSFTINSQGSTTYGAGLTFFLAPAGSRLPFNPKKGGSLALTNQPLNSTANQFVAVEFDIFQDPEWDPEREHVGIDINSLQSATNVTWWITDSILEGRRNEAWVSYNSSATTLSVIFTGFRNNATVYQNLSYIVDLRDYLPDQVTFGFSAATGKNATAVHRIHAWSFSSTLGMVEKVNSTNPAVAGPASAPAPTPSPNKMVIIVGVVVGVSVVIGVLGLALFALWKKKKSRKDEAEYGFDENMNDEFEKGTGPKRFSYKELARATNNFGQQEKLGEGGFGGVYRGFLKESKSYVAVKRISSGSKQGVKEYASEVKVISRLRHKNLVQLIGWCHEKKGLLLVYEFLPNGSLDYHLFKGKSMLPWEVRYKIAQGLASALLYLHEEWEQCVVHRDIKSSNVMLDSNFNAKLGDFGLARFVDHEKGAQTTMVAGTMGYLAPEYFATGQASRESDTYSFGVLALEIACGRKPIDPKYEGSQMTMVEWVWDLYGSGNIFEAADPNLSEDFNQVQMERLMIVGLWCAHPDRHFRPSIKQALHVLNFEAPLPVLPENMPVATYLTASAINLLSSQASAFGATASQSTQIKLSSYNDSTDSSKFTASSEASSTSTSLLIAR</sequence>
<dbReference type="AlphaFoldDB" id="A0AA88RBK6"/>
<dbReference type="SUPFAM" id="SSF49899">
    <property type="entry name" value="Concanavalin A-like lectins/glucanases"/>
    <property type="match status" value="1"/>
</dbReference>
<dbReference type="GO" id="GO:0004674">
    <property type="term" value="F:protein serine/threonine kinase activity"/>
    <property type="evidence" value="ECO:0007669"/>
    <property type="project" value="UniProtKB-KW"/>
</dbReference>
<evidence type="ECO:0000256" key="7">
    <source>
        <dbReference type="ARBA" id="ARBA00022692"/>
    </source>
</evidence>
<keyword evidence="16" id="KW-0675">Receptor</keyword>
<evidence type="ECO:0000256" key="9">
    <source>
        <dbReference type="ARBA" id="ARBA00022734"/>
    </source>
</evidence>
<comment type="subunit">
    <text evidence="20">Interacts with ABCG40.</text>
</comment>
<dbReference type="GO" id="GO:0002229">
    <property type="term" value="P:defense response to oomycetes"/>
    <property type="evidence" value="ECO:0007669"/>
    <property type="project" value="UniProtKB-ARBA"/>
</dbReference>
<protein>
    <recommendedName>
        <fullName evidence="23">Protein kinase domain-containing protein</fullName>
    </recommendedName>
</protein>
<evidence type="ECO:0000313" key="24">
    <source>
        <dbReference type="EMBL" id="KAK2983198.1"/>
    </source>
</evidence>
<dbReference type="PROSITE" id="PS50011">
    <property type="entry name" value="PROTEIN_KINASE_DOM"/>
    <property type="match status" value="1"/>
</dbReference>
<evidence type="ECO:0000256" key="20">
    <source>
        <dbReference type="ARBA" id="ARBA00063357"/>
    </source>
</evidence>
<keyword evidence="14 22" id="KW-1133">Transmembrane helix</keyword>
<gene>
    <name evidence="24" type="ORF">RJ640_018543</name>
</gene>
<dbReference type="GO" id="GO:0005886">
    <property type="term" value="C:plasma membrane"/>
    <property type="evidence" value="ECO:0007669"/>
    <property type="project" value="UniProtKB-SubCell"/>
</dbReference>
<keyword evidence="13 21" id="KW-0067">ATP-binding</keyword>
<dbReference type="CDD" id="cd14066">
    <property type="entry name" value="STKc_IRAK"/>
    <property type="match status" value="1"/>
</dbReference>
<dbReference type="FunFam" id="2.60.120.200:FF:000103">
    <property type="entry name" value="L-type lectin-domain containing receptor kinase IX.1"/>
    <property type="match status" value="1"/>
</dbReference>
<comment type="similarity">
    <text evidence="2">In the N-terminal section; belongs to the leguminous lectin family.</text>
</comment>
<dbReference type="Gene3D" id="3.30.200.20">
    <property type="entry name" value="Phosphorylase Kinase, domain 1"/>
    <property type="match status" value="1"/>
</dbReference>
<keyword evidence="7 22" id="KW-0812">Transmembrane</keyword>
<dbReference type="InterPro" id="IPR013320">
    <property type="entry name" value="ConA-like_dom_sf"/>
</dbReference>
<name>A0AA88RBK6_9ASTE</name>
<evidence type="ECO:0000313" key="25">
    <source>
        <dbReference type="Proteomes" id="UP001187471"/>
    </source>
</evidence>
<dbReference type="PROSITE" id="PS00108">
    <property type="entry name" value="PROTEIN_KINASE_ST"/>
    <property type="match status" value="1"/>
</dbReference>
<evidence type="ECO:0000256" key="5">
    <source>
        <dbReference type="ARBA" id="ARBA00022527"/>
    </source>
</evidence>
<evidence type="ECO:0000256" key="21">
    <source>
        <dbReference type="PROSITE-ProRule" id="PRU10141"/>
    </source>
</evidence>
<dbReference type="Proteomes" id="UP001187471">
    <property type="component" value="Unassembled WGS sequence"/>
</dbReference>
<evidence type="ECO:0000256" key="10">
    <source>
        <dbReference type="ARBA" id="ARBA00022741"/>
    </source>
</evidence>
<comment type="similarity">
    <text evidence="3">In the C-terminal section; belongs to the protein kinase superfamily. Ser/Thr protein kinase family.</text>
</comment>
<dbReference type="InterPro" id="IPR050528">
    <property type="entry name" value="L-type_Lectin-RKs"/>
</dbReference>
<dbReference type="Gene3D" id="1.10.510.10">
    <property type="entry name" value="Transferase(Phosphotransferase) domain 1"/>
    <property type="match status" value="1"/>
</dbReference>
<keyword evidence="4" id="KW-1003">Cell membrane</keyword>
<evidence type="ECO:0000256" key="1">
    <source>
        <dbReference type="ARBA" id="ARBA00004251"/>
    </source>
</evidence>
<dbReference type="PROSITE" id="PS00107">
    <property type="entry name" value="PROTEIN_KINASE_ATP"/>
    <property type="match status" value="1"/>
</dbReference>
<evidence type="ECO:0000256" key="22">
    <source>
        <dbReference type="SAM" id="Phobius"/>
    </source>
</evidence>
<evidence type="ECO:0000256" key="17">
    <source>
        <dbReference type="ARBA" id="ARBA00023180"/>
    </source>
</evidence>
<keyword evidence="11" id="KW-0418">Kinase</keyword>
<evidence type="ECO:0000256" key="8">
    <source>
        <dbReference type="ARBA" id="ARBA00022729"/>
    </source>
</evidence>
<evidence type="ECO:0000256" key="4">
    <source>
        <dbReference type="ARBA" id="ARBA00022475"/>
    </source>
</evidence>
<dbReference type="GO" id="GO:0030246">
    <property type="term" value="F:carbohydrate binding"/>
    <property type="evidence" value="ECO:0007669"/>
    <property type="project" value="UniProtKB-KW"/>
</dbReference>
<dbReference type="CDD" id="cd06899">
    <property type="entry name" value="lectin_legume_LecRK_Arcelin_ConA"/>
    <property type="match status" value="1"/>
</dbReference>
<dbReference type="FunFam" id="1.10.510.10:FF:000240">
    <property type="entry name" value="Lectin-domain containing receptor kinase A4.3"/>
    <property type="match status" value="1"/>
</dbReference>
<comment type="subcellular location">
    <subcellularLocation>
        <location evidence="1">Cell membrane</location>
        <topology evidence="1">Single-pass type I membrane protein</topology>
    </subcellularLocation>
</comment>
<dbReference type="InterPro" id="IPR011009">
    <property type="entry name" value="Kinase-like_dom_sf"/>
</dbReference>
<keyword evidence="6" id="KW-0808">Transferase</keyword>
<keyword evidence="9" id="KW-0430">Lectin</keyword>
<proteinExistence type="inferred from homology"/>
<organism evidence="24 25">
    <name type="scientific">Escallonia rubra</name>
    <dbReference type="NCBI Taxonomy" id="112253"/>
    <lineage>
        <taxon>Eukaryota</taxon>
        <taxon>Viridiplantae</taxon>
        <taxon>Streptophyta</taxon>
        <taxon>Embryophyta</taxon>
        <taxon>Tracheophyta</taxon>
        <taxon>Spermatophyta</taxon>
        <taxon>Magnoliopsida</taxon>
        <taxon>eudicotyledons</taxon>
        <taxon>Gunneridae</taxon>
        <taxon>Pentapetalae</taxon>
        <taxon>asterids</taxon>
        <taxon>campanulids</taxon>
        <taxon>Escalloniales</taxon>
        <taxon>Escalloniaceae</taxon>
        <taxon>Escallonia</taxon>
    </lineage>
</organism>
<dbReference type="Pfam" id="PF00069">
    <property type="entry name" value="Pkinase"/>
    <property type="match status" value="1"/>
</dbReference>
<comment type="caution">
    <text evidence="24">The sequence shown here is derived from an EMBL/GenBank/DDBJ whole genome shotgun (WGS) entry which is preliminary data.</text>
</comment>
<keyword evidence="12" id="KW-0611">Plant defense</keyword>
<evidence type="ECO:0000256" key="13">
    <source>
        <dbReference type="ARBA" id="ARBA00022840"/>
    </source>
</evidence>
<dbReference type="GO" id="GO:0009626">
    <property type="term" value="P:plant-type hypersensitive response"/>
    <property type="evidence" value="ECO:0007669"/>
    <property type="project" value="UniProtKB-ARBA"/>
</dbReference>
<feature type="binding site" evidence="21">
    <location>
        <position position="398"/>
    </location>
    <ligand>
        <name>ATP</name>
        <dbReference type="ChEBI" id="CHEBI:30616"/>
    </ligand>
</feature>
<dbReference type="Gene3D" id="2.60.120.200">
    <property type="match status" value="1"/>
</dbReference>
<dbReference type="Pfam" id="PF00139">
    <property type="entry name" value="Lectin_legB"/>
    <property type="match status" value="1"/>
</dbReference>
<keyword evidence="5" id="KW-0723">Serine/threonine-protein kinase</keyword>
<dbReference type="SMART" id="SM00220">
    <property type="entry name" value="S_TKc"/>
    <property type="match status" value="1"/>
</dbReference>
<dbReference type="InterPro" id="IPR017441">
    <property type="entry name" value="Protein_kinase_ATP_BS"/>
</dbReference>
<dbReference type="InterPro" id="IPR001220">
    <property type="entry name" value="Legume_lectin_dom"/>
</dbReference>
<evidence type="ECO:0000256" key="16">
    <source>
        <dbReference type="ARBA" id="ARBA00023170"/>
    </source>
</evidence>
<evidence type="ECO:0000256" key="12">
    <source>
        <dbReference type="ARBA" id="ARBA00022821"/>
    </source>
</evidence>
<dbReference type="SUPFAM" id="SSF56112">
    <property type="entry name" value="Protein kinase-like (PK-like)"/>
    <property type="match status" value="1"/>
</dbReference>
<evidence type="ECO:0000256" key="18">
    <source>
        <dbReference type="ARBA" id="ARBA00058054"/>
    </source>
</evidence>
<dbReference type="PANTHER" id="PTHR27007">
    <property type="match status" value="1"/>
</dbReference>